<keyword evidence="2" id="KW-1185">Reference proteome</keyword>
<accession>A0A7X0B0R9</accession>
<dbReference type="InterPro" id="IPR043128">
    <property type="entry name" value="Rev_trsase/Diguanyl_cyclase"/>
</dbReference>
<dbReference type="AlphaFoldDB" id="A0A7X0B0R9"/>
<evidence type="ECO:0000313" key="2">
    <source>
        <dbReference type="Proteomes" id="UP000539175"/>
    </source>
</evidence>
<comment type="caution">
    <text evidence="1">The sequence shown here is derived from an EMBL/GenBank/DDBJ whole genome shotgun (WGS) entry which is preliminary data.</text>
</comment>
<dbReference type="EMBL" id="JACIIZ010000007">
    <property type="protein sequence ID" value="MBB6252246.1"/>
    <property type="molecule type" value="Genomic_DNA"/>
</dbReference>
<dbReference type="InterPro" id="IPR029787">
    <property type="entry name" value="Nucleotide_cyclase"/>
</dbReference>
<sequence length="443" mass="48248">MDEKPKADKIPEQLMEAAPKLRAIFQSQRTATAGSLHMVGLELLKEKLGARWPAVAGRVIQLTERLLAQTLGPADAWFRYGDERFVVVFAQLGKTEAALVCAGMVENLQKLLLGDGDTAEIRVHSAVDQVDAHVVFQSNSLKNMLDDAATSATAATNTAAATTVAAQAVPPPAPEAAASRVMPWMGLDALGPAPLQVVFRPVWDRPHQTLSIHLARAMRPRQGRLPLWGYDCAGDESAQKILDLDLDVLCKALGTYMDTFSNQCRCFLAVPVHFESLATLARRLEYVMAVRTIPTEFMRFLYFYVVGLPHGVPSGRASDIIGALKPFCRTVIAMTEFSGHDLPALASAGVKMVHTVLPAGGVERWGTEIFRFAHEAQRLRLSPSMEGLDRISDQAYADAAGIPFQIGDAIGYWSPLPRAIQRMTAAEMAARAKEEAFETARQG</sequence>
<gene>
    <name evidence="1" type="ORF">FHS74_002806</name>
</gene>
<reference evidence="1 2" key="1">
    <citation type="submission" date="2020-08" db="EMBL/GenBank/DDBJ databases">
        <title>Genomic Encyclopedia of Type Strains, Phase IV (KMG-IV): sequencing the most valuable type-strain genomes for metagenomic binning, comparative biology and taxonomic classification.</title>
        <authorList>
            <person name="Goeker M."/>
        </authorList>
    </citation>
    <scope>NUCLEOTIDE SEQUENCE [LARGE SCALE GENOMIC DNA]</scope>
    <source>
        <strain evidence="1 2">DSM 22198</strain>
    </source>
</reference>
<name>A0A7X0B0R9_9PROT</name>
<proteinExistence type="predicted"/>
<dbReference type="Proteomes" id="UP000539175">
    <property type="component" value="Unassembled WGS sequence"/>
</dbReference>
<protein>
    <submittedName>
        <fullName evidence="1">GGDEF domain-containing protein</fullName>
    </submittedName>
</protein>
<dbReference type="Gene3D" id="3.30.70.270">
    <property type="match status" value="1"/>
</dbReference>
<dbReference type="SUPFAM" id="SSF55073">
    <property type="entry name" value="Nucleotide cyclase"/>
    <property type="match status" value="1"/>
</dbReference>
<evidence type="ECO:0000313" key="1">
    <source>
        <dbReference type="EMBL" id="MBB6252246.1"/>
    </source>
</evidence>
<dbReference type="RefSeq" id="WP_184801466.1">
    <property type="nucleotide sequence ID" value="NZ_JACIIZ010000007.1"/>
</dbReference>
<organism evidence="1 2">
    <name type="scientific">Nitrospirillum iridis</name>
    <dbReference type="NCBI Taxonomy" id="765888"/>
    <lineage>
        <taxon>Bacteria</taxon>
        <taxon>Pseudomonadati</taxon>
        <taxon>Pseudomonadota</taxon>
        <taxon>Alphaproteobacteria</taxon>
        <taxon>Rhodospirillales</taxon>
        <taxon>Azospirillaceae</taxon>
        <taxon>Nitrospirillum</taxon>
    </lineage>
</organism>